<proteinExistence type="predicted"/>
<sequence>MKSIVSKVSYLRGLAEGLDISKDSNEGKIMMSMLEVLESMSQEMEEMKQSQLILQDYVDTLDQDFISLQEDLYEEDDDLDFLEDFVGVECPNCDETIYIDKDAFHNKLKVACPNCQKDISLEDYCNQDNFIECKSECKNND</sequence>
<reference evidence="2" key="1">
    <citation type="journal article" date="2019" name="Int. J. Syst. Evol. Microbiol.">
        <title>The Global Catalogue of Microorganisms (GCM) 10K type strain sequencing project: providing services to taxonomists for standard genome sequencing and annotation.</title>
        <authorList>
            <consortium name="The Broad Institute Genomics Platform"/>
            <consortium name="The Broad Institute Genome Sequencing Center for Infectious Disease"/>
            <person name="Wu L."/>
            <person name="Ma J."/>
        </authorList>
    </citation>
    <scope>NUCLEOTIDE SEQUENCE [LARGE SCALE GENOMIC DNA]</scope>
    <source>
        <strain evidence="2">JCM 1407</strain>
    </source>
</reference>
<dbReference type="RefSeq" id="WP_343762310.1">
    <property type="nucleotide sequence ID" value="NZ_BAAACG010000010.1"/>
</dbReference>
<evidence type="ECO:0000313" key="2">
    <source>
        <dbReference type="Proteomes" id="UP001501510"/>
    </source>
</evidence>
<evidence type="ECO:0000313" key="1">
    <source>
        <dbReference type="EMBL" id="GAA0743529.1"/>
    </source>
</evidence>
<gene>
    <name evidence="1" type="ORF">GCM10008906_27410</name>
</gene>
<dbReference type="InterPro" id="IPR054688">
    <property type="entry name" value="CD1247_N"/>
</dbReference>
<dbReference type="EMBL" id="BAAACG010000010">
    <property type="protein sequence ID" value="GAA0743529.1"/>
    <property type="molecule type" value="Genomic_DNA"/>
</dbReference>
<accession>A0ABN1JPF0</accession>
<keyword evidence="2" id="KW-1185">Reference proteome</keyword>
<dbReference type="Proteomes" id="UP001501510">
    <property type="component" value="Unassembled WGS sequence"/>
</dbReference>
<organism evidence="1 2">
    <name type="scientific">Clostridium oceanicum</name>
    <dbReference type="NCBI Taxonomy" id="1543"/>
    <lineage>
        <taxon>Bacteria</taxon>
        <taxon>Bacillati</taxon>
        <taxon>Bacillota</taxon>
        <taxon>Clostridia</taxon>
        <taxon>Eubacteriales</taxon>
        <taxon>Clostridiaceae</taxon>
        <taxon>Clostridium</taxon>
    </lineage>
</organism>
<protein>
    <submittedName>
        <fullName evidence="1">Uncharacterized protein</fullName>
    </submittedName>
</protein>
<dbReference type="NCBIfam" id="NF045650">
    <property type="entry name" value="CD1247_Nterm"/>
    <property type="match status" value="1"/>
</dbReference>
<comment type="caution">
    <text evidence="1">The sequence shown here is derived from an EMBL/GenBank/DDBJ whole genome shotgun (WGS) entry which is preliminary data.</text>
</comment>
<name>A0ABN1JPF0_9CLOT</name>